<accession>A0ABR9ZTK7</accession>
<keyword evidence="2" id="KW-1185">Reference proteome</keyword>
<dbReference type="InterPro" id="IPR036412">
    <property type="entry name" value="HAD-like_sf"/>
</dbReference>
<sequence length="232" mass="25988">MIKGILFDKDGTLIEFEKTWHGILKIVFERLKELGYASDLGAFKKHAGYRAEGFEKESAIQYLATTEIATIWSQLSNKEESIAFLEIMEVFEQVTLDDHVDVELLTGTVETLKYLSEKVYLLGIATSDTLSSCLKSLEKVSILNYFDFIGADDGIMTPKPHIEIGEVFCGQFGLKPEEVLVVGDSITDYEFSRSFGGHFVGIRSTHSKLESSVPADVKLCDHISEIIEIFKL</sequence>
<dbReference type="Pfam" id="PF13419">
    <property type="entry name" value="HAD_2"/>
    <property type="match status" value="1"/>
</dbReference>
<comment type="caution">
    <text evidence="1">The sequence shown here is derived from an EMBL/GenBank/DDBJ whole genome shotgun (WGS) entry which is preliminary data.</text>
</comment>
<organism evidence="1 2">
    <name type="scientific">Fusibacter ferrireducens</name>
    <dbReference type="NCBI Taxonomy" id="2785058"/>
    <lineage>
        <taxon>Bacteria</taxon>
        <taxon>Bacillati</taxon>
        <taxon>Bacillota</taxon>
        <taxon>Clostridia</taxon>
        <taxon>Eubacteriales</taxon>
        <taxon>Eubacteriales Family XII. Incertae Sedis</taxon>
        <taxon>Fusibacter</taxon>
    </lineage>
</organism>
<dbReference type="RefSeq" id="WP_194702050.1">
    <property type="nucleotide sequence ID" value="NZ_JADKNH010000006.1"/>
</dbReference>
<dbReference type="SUPFAM" id="SSF56784">
    <property type="entry name" value="HAD-like"/>
    <property type="match status" value="1"/>
</dbReference>
<dbReference type="SFLD" id="SFLDG01129">
    <property type="entry name" value="C1.5:_HAD__Beta-PGM__Phosphata"/>
    <property type="match status" value="1"/>
</dbReference>
<dbReference type="InterPro" id="IPR050155">
    <property type="entry name" value="HAD-like_hydrolase_sf"/>
</dbReference>
<protein>
    <submittedName>
        <fullName evidence="1">HAD family hydrolase</fullName>
    </submittedName>
</protein>
<proteinExistence type="predicted"/>
<dbReference type="NCBIfam" id="TIGR01549">
    <property type="entry name" value="HAD-SF-IA-v1"/>
    <property type="match status" value="1"/>
</dbReference>
<dbReference type="InterPro" id="IPR023214">
    <property type="entry name" value="HAD_sf"/>
</dbReference>
<dbReference type="SFLD" id="SFLDS00003">
    <property type="entry name" value="Haloacid_Dehalogenase"/>
    <property type="match status" value="1"/>
</dbReference>
<dbReference type="InterPro" id="IPR006439">
    <property type="entry name" value="HAD-SF_hydro_IA"/>
</dbReference>
<name>A0ABR9ZTK7_9FIRM</name>
<dbReference type="Gene3D" id="3.40.50.1000">
    <property type="entry name" value="HAD superfamily/HAD-like"/>
    <property type="match status" value="1"/>
</dbReference>
<dbReference type="InterPro" id="IPR041492">
    <property type="entry name" value="HAD_2"/>
</dbReference>
<dbReference type="CDD" id="cd01427">
    <property type="entry name" value="HAD_like"/>
    <property type="match status" value="1"/>
</dbReference>
<evidence type="ECO:0000313" key="1">
    <source>
        <dbReference type="EMBL" id="MBF4693819.1"/>
    </source>
</evidence>
<dbReference type="EMBL" id="JADKNH010000006">
    <property type="protein sequence ID" value="MBF4693819.1"/>
    <property type="molecule type" value="Genomic_DNA"/>
</dbReference>
<dbReference type="Proteomes" id="UP000614200">
    <property type="component" value="Unassembled WGS sequence"/>
</dbReference>
<gene>
    <name evidence="1" type="ORF">ISU02_11830</name>
</gene>
<reference evidence="1 2" key="1">
    <citation type="submission" date="2020-11" db="EMBL/GenBank/DDBJ databases">
        <title>Fusibacter basophilias sp. nov.</title>
        <authorList>
            <person name="Qiu D."/>
        </authorList>
    </citation>
    <scope>NUCLEOTIDE SEQUENCE [LARGE SCALE GENOMIC DNA]</scope>
    <source>
        <strain evidence="1 2">Q10-2</strain>
    </source>
</reference>
<keyword evidence="1" id="KW-0378">Hydrolase</keyword>
<dbReference type="PANTHER" id="PTHR43434:SF1">
    <property type="entry name" value="PHOSPHOGLYCOLATE PHOSPHATASE"/>
    <property type="match status" value="1"/>
</dbReference>
<dbReference type="GO" id="GO:0016787">
    <property type="term" value="F:hydrolase activity"/>
    <property type="evidence" value="ECO:0007669"/>
    <property type="project" value="UniProtKB-KW"/>
</dbReference>
<evidence type="ECO:0000313" key="2">
    <source>
        <dbReference type="Proteomes" id="UP000614200"/>
    </source>
</evidence>
<dbReference type="PANTHER" id="PTHR43434">
    <property type="entry name" value="PHOSPHOGLYCOLATE PHOSPHATASE"/>
    <property type="match status" value="1"/>
</dbReference>
<dbReference type="Gene3D" id="1.10.150.520">
    <property type="match status" value="1"/>
</dbReference>